<feature type="compositionally biased region" description="Low complexity" evidence="1">
    <location>
        <begin position="319"/>
        <end position="357"/>
    </location>
</feature>
<feature type="compositionally biased region" description="Polar residues" evidence="1">
    <location>
        <begin position="139"/>
        <end position="156"/>
    </location>
</feature>
<sequence length="371" mass="38148">MTLQPGQCSPLPRSDRRAIVRLLSTLAVIVTIVSCCCPLTSLAEHPGGVSKNPQRPGKPARFNWFNWARHSEKGNKENQEGVETWTGFAKERHEAVQGGRQRTHQVTSGFPRSISSTRSLNSDRGSVGHSRKGPAAGKSTGSFTRAQKATGESQGDTAACDDGNTSNCTTPNPSSADAIGNNDVTSGRSDASKVLLETSATVSTPTAPQQMPSSPKAETSPTTTTTTNVPTSPGSIQTAASPAQTSTETSPTSSALASTPEASVPPVSEDHLPSTGVINWATFAETSSHTLSTSVAASDGAPVSSGTEITSPESQYTGSALSSSPLSSITDITSPESQYTGSALSSSSVSTATDITSPESQYTGSALINTV</sequence>
<feature type="compositionally biased region" description="Low complexity" evidence="1">
    <location>
        <begin position="212"/>
        <end position="262"/>
    </location>
</feature>
<evidence type="ECO:0000313" key="4">
    <source>
        <dbReference type="RefSeq" id="XP_032824517.1"/>
    </source>
</evidence>
<evidence type="ECO:0000256" key="1">
    <source>
        <dbReference type="SAM" id="MobiDB-lite"/>
    </source>
</evidence>
<keyword evidence="2" id="KW-0812">Transmembrane</keyword>
<keyword evidence="2" id="KW-1133">Transmembrane helix</keyword>
<evidence type="ECO:0000313" key="3">
    <source>
        <dbReference type="Proteomes" id="UP001318040"/>
    </source>
</evidence>
<feature type="compositionally biased region" description="Polar residues" evidence="1">
    <location>
        <begin position="304"/>
        <end position="318"/>
    </location>
</feature>
<dbReference type="RefSeq" id="XP_032824517.1">
    <property type="nucleotide sequence ID" value="XM_032968626.1"/>
</dbReference>
<dbReference type="AlphaFoldDB" id="A0AAJ7TUW6"/>
<keyword evidence="2" id="KW-0472">Membrane</keyword>
<organism evidence="3 4">
    <name type="scientific">Petromyzon marinus</name>
    <name type="common">Sea lamprey</name>
    <dbReference type="NCBI Taxonomy" id="7757"/>
    <lineage>
        <taxon>Eukaryota</taxon>
        <taxon>Metazoa</taxon>
        <taxon>Chordata</taxon>
        <taxon>Craniata</taxon>
        <taxon>Vertebrata</taxon>
        <taxon>Cyclostomata</taxon>
        <taxon>Hyperoartia</taxon>
        <taxon>Petromyzontiformes</taxon>
        <taxon>Petromyzontidae</taxon>
        <taxon>Petromyzon</taxon>
    </lineage>
</organism>
<feature type="region of interest" description="Disordered" evidence="1">
    <location>
        <begin position="295"/>
        <end position="371"/>
    </location>
</feature>
<feature type="compositionally biased region" description="Polar residues" evidence="1">
    <location>
        <begin position="163"/>
        <end position="175"/>
    </location>
</feature>
<name>A0AAJ7TUW6_PETMA</name>
<dbReference type="KEGG" id="pmrn:116950674"/>
<feature type="compositionally biased region" description="Polar residues" evidence="1">
    <location>
        <begin position="198"/>
        <end position="211"/>
    </location>
</feature>
<feature type="region of interest" description="Disordered" evidence="1">
    <location>
        <begin position="92"/>
        <end position="271"/>
    </location>
</feature>
<accession>A0AAJ7TUW6</accession>
<feature type="compositionally biased region" description="Polar residues" evidence="1">
    <location>
        <begin position="104"/>
        <end position="124"/>
    </location>
</feature>
<evidence type="ECO:0000256" key="2">
    <source>
        <dbReference type="SAM" id="Phobius"/>
    </source>
</evidence>
<keyword evidence="3" id="KW-1185">Reference proteome</keyword>
<protein>
    <submittedName>
        <fullName evidence="4">Uncharacterized protein</fullName>
    </submittedName>
</protein>
<reference evidence="4" key="1">
    <citation type="submission" date="2025-08" db="UniProtKB">
        <authorList>
            <consortium name="RefSeq"/>
        </authorList>
    </citation>
    <scope>IDENTIFICATION</scope>
    <source>
        <tissue evidence="4">Sperm</tissue>
    </source>
</reference>
<feature type="compositionally biased region" description="Polar residues" evidence="1">
    <location>
        <begin position="358"/>
        <end position="371"/>
    </location>
</feature>
<gene>
    <name evidence="4" type="primary">LOC116950674</name>
</gene>
<proteinExistence type="predicted"/>
<dbReference type="Proteomes" id="UP001318040">
    <property type="component" value="Chromosome 40"/>
</dbReference>
<feature type="transmembrane region" description="Helical" evidence="2">
    <location>
        <begin position="20"/>
        <end position="43"/>
    </location>
</feature>